<keyword evidence="2" id="KW-0812">Transmembrane</keyword>
<evidence type="ECO:0000256" key="1">
    <source>
        <dbReference type="SAM" id="MobiDB-lite"/>
    </source>
</evidence>
<sequence length="149" mass="15396">MVMLTLPAARRHHRSRIGYTFGLLALFGAATALAVVVRYPAFSATPQLSEPVPAPEITVIGEDTASPSEPGESGWADPADSLAGEAGTAPSPDQADGGAGKHALADAPTRTDRVPTSDDVSRSLFYSGLLGLAISLAGLGLVGTRRRMW</sequence>
<evidence type="ECO:0000313" key="3">
    <source>
        <dbReference type="EMBL" id="PWU45019.1"/>
    </source>
</evidence>
<keyword evidence="4" id="KW-1185">Reference proteome</keyword>
<dbReference type="Proteomes" id="UP000245683">
    <property type="component" value="Unassembled WGS sequence"/>
</dbReference>
<feature type="region of interest" description="Disordered" evidence="1">
    <location>
        <begin position="53"/>
        <end position="118"/>
    </location>
</feature>
<feature type="compositionally biased region" description="Basic and acidic residues" evidence="1">
    <location>
        <begin position="109"/>
        <end position="118"/>
    </location>
</feature>
<gene>
    <name evidence="3" type="ORF">DLJ46_22935</name>
</gene>
<evidence type="ECO:0000313" key="4">
    <source>
        <dbReference type="Proteomes" id="UP000245683"/>
    </source>
</evidence>
<evidence type="ECO:0000256" key="2">
    <source>
        <dbReference type="SAM" id="Phobius"/>
    </source>
</evidence>
<keyword evidence="2" id="KW-0472">Membrane</keyword>
<accession>A0A317JW97</accession>
<feature type="transmembrane region" description="Helical" evidence="2">
    <location>
        <begin position="21"/>
        <end position="41"/>
    </location>
</feature>
<proteinExistence type="predicted"/>
<dbReference type="EMBL" id="QGSV01000273">
    <property type="protein sequence ID" value="PWU45019.1"/>
    <property type="molecule type" value="Genomic_DNA"/>
</dbReference>
<keyword evidence="2" id="KW-1133">Transmembrane helix</keyword>
<protein>
    <submittedName>
        <fullName evidence="3">Uncharacterized protein</fullName>
    </submittedName>
</protein>
<comment type="caution">
    <text evidence="3">The sequence shown here is derived from an EMBL/GenBank/DDBJ whole genome shotgun (WGS) entry which is preliminary data.</text>
</comment>
<name>A0A317JW97_9ACTN</name>
<dbReference type="AlphaFoldDB" id="A0A317JW97"/>
<dbReference type="OrthoDB" id="3405859at2"/>
<organism evidence="3 4">
    <name type="scientific">Micromonospora globispora</name>
    <dbReference type="NCBI Taxonomy" id="1450148"/>
    <lineage>
        <taxon>Bacteria</taxon>
        <taxon>Bacillati</taxon>
        <taxon>Actinomycetota</taxon>
        <taxon>Actinomycetes</taxon>
        <taxon>Micromonosporales</taxon>
        <taxon>Micromonosporaceae</taxon>
        <taxon>Micromonospora</taxon>
    </lineage>
</organism>
<feature type="transmembrane region" description="Helical" evidence="2">
    <location>
        <begin position="124"/>
        <end position="143"/>
    </location>
</feature>
<reference evidence="4" key="1">
    <citation type="submission" date="2018-05" db="EMBL/GenBank/DDBJ databases">
        <title>Micromonospora globispora sp. nov. and Micromonospora rugosa sp. nov., isolated from marine sediment.</title>
        <authorList>
            <person name="Carro L."/>
            <person name="Aysel V."/>
            <person name="Cetin D."/>
            <person name="Igual J.M."/>
            <person name="Klenk H.-P."/>
            <person name="Trujillo M.E."/>
            <person name="Sahin N."/>
        </authorList>
    </citation>
    <scope>NUCLEOTIDE SEQUENCE [LARGE SCALE GENOMIC DNA]</scope>
    <source>
        <strain evidence="4">S2904</strain>
    </source>
</reference>